<gene>
    <name evidence="3" type="ORF">TCLT_LOCUS290</name>
</gene>
<protein>
    <submittedName>
        <fullName evidence="5">RGS domain-containing protein</fullName>
    </submittedName>
</protein>
<proteinExistence type="predicted"/>
<feature type="domain" description="RGS" evidence="2">
    <location>
        <begin position="177"/>
        <end position="301"/>
    </location>
</feature>
<dbReference type="Proteomes" id="UP000276776">
    <property type="component" value="Unassembled WGS sequence"/>
</dbReference>
<sequence length="468" mass="52793">MNVFYGKTKQNSLKKYEISGGSQPLSQLITRSPSLVYTLNETLHDAAALAYFIQFMETIGQLNLIKFWLHVESFQCSALAAKEKDGALIAMIKNDALYIYSKYLSKDALCSITIAESLRKMIMDHINRKNSSVDPYCFSEAQKFVLDIMEKRYFKEFEDSVYYIKHRIDVISSGAITMKDIMLCQPLLGAFVEYMENEDGGKLIKFIISAESFTEQLLRTLSNEQAVEDAMIIYNKYFSMQATEPLNFGAKIRIQIESDICGKSGRPSGGCFEAARLMAIHILERNYLKRFSASPAFVKYLQSLIAQIDNSIELPNPNMSKKTFANGYDQFSDTSMSSSVCEKKLSRSLTYLDHSSSVSLVPTSKEEDETSSQPDSLSSYNTNVSRSGRSKTNISLATVDDMGRYWPMYDNSFGGNKNARHKLKNKLDKYLHFFNKKEAEVADQIAQLIVADVHNMVSAGSSLKLPDL</sequence>
<dbReference type="EMBL" id="UYYF01000018">
    <property type="protein sequence ID" value="VDM95203.1"/>
    <property type="molecule type" value="Genomic_DNA"/>
</dbReference>
<dbReference type="PROSITE" id="PS50132">
    <property type="entry name" value="RGS"/>
    <property type="match status" value="2"/>
</dbReference>
<dbReference type="GO" id="GO:0005739">
    <property type="term" value="C:mitochondrion"/>
    <property type="evidence" value="ECO:0007669"/>
    <property type="project" value="TreeGrafter"/>
</dbReference>
<dbReference type="InterPro" id="IPR016137">
    <property type="entry name" value="RGS"/>
</dbReference>
<dbReference type="Gene3D" id="1.10.167.10">
    <property type="entry name" value="Regulator of G-protein Signalling 4, domain 2"/>
    <property type="match status" value="2"/>
</dbReference>
<dbReference type="InterPro" id="IPR044926">
    <property type="entry name" value="RGS_subdomain_2"/>
</dbReference>
<dbReference type="GO" id="GO:0008104">
    <property type="term" value="P:intracellular protein localization"/>
    <property type="evidence" value="ECO:0007669"/>
    <property type="project" value="TreeGrafter"/>
</dbReference>
<dbReference type="PANTHER" id="PTHR13155:SF1">
    <property type="entry name" value="A-KINASE ANCHOR PROTEIN 10, MITOCHONDRIAL"/>
    <property type="match status" value="1"/>
</dbReference>
<evidence type="ECO:0000256" key="1">
    <source>
        <dbReference type="SAM" id="MobiDB-lite"/>
    </source>
</evidence>
<dbReference type="WBParaSite" id="TCLT_0000028901-mRNA-1">
    <property type="protein sequence ID" value="TCLT_0000028901-mRNA-1"/>
    <property type="gene ID" value="TCLT_0000028901"/>
</dbReference>
<evidence type="ECO:0000313" key="5">
    <source>
        <dbReference type="WBParaSite" id="TCLT_0000028901-mRNA-1"/>
    </source>
</evidence>
<dbReference type="SMART" id="SM00315">
    <property type="entry name" value="RGS"/>
    <property type="match status" value="2"/>
</dbReference>
<feature type="domain" description="RGS" evidence="2">
    <location>
        <begin position="38"/>
        <end position="163"/>
    </location>
</feature>
<dbReference type="SUPFAM" id="SSF48097">
    <property type="entry name" value="Regulator of G-protein signaling, RGS"/>
    <property type="match status" value="2"/>
</dbReference>
<dbReference type="OrthoDB" id="5584247at2759"/>
<name>A0A0N5CJS2_THECL</name>
<keyword evidence="4" id="KW-1185">Reference proteome</keyword>
<feature type="region of interest" description="Disordered" evidence="1">
    <location>
        <begin position="360"/>
        <end position="388"/>
    </location>
</feature>
<evidence type="ECO:0000313" key="4">
    <source>
        <dbReference type="Proteomes" id="UP000276776"/>
    </source>
</evidence>
<dbReference type="Pfam" id="PF00615">
    <property type="entry name" value="RGS"/>
    <property type="match status" value="2"/>
</dbReference>
<dbReference type="AlphaFoldDB" id="A0A0N5CJS2"/>
<dbReference type="STRING" id="103827.A0A0N5CJS2"/>
<evidence type="ECO:0000313" key="3">
    <source>
        <dbReference type="EMBL" id="VDM95203.1"/>
    </source>
</evidence>
<accession>A0A0N5CJS2</accession>
<feature type="compositionally biased region" description="Polar residues" evidence="1">
    <location>
        <begin position="371"/>
        <end position="388"/>
    </location>
</feature>
<evidence type="ECO:0000259" key="2">
    <source>
        <dbReference type="PROSITE" id="PS50132"/>
    </source>
</evidence>
<reference evidence="3 4" key="2">
    <citation type="submission" date="2018-11" db="EMBL/GenBank/DDBJ databases">
        <authorList>
            <consortium name="Pathogen Informatics"/>
        </authorList>
    </citation>
    <scope>NUCLEOTIDE SEQUENCE [LARGE SCALE GENOMIC DNA]</scope>
</reference>
<organism evidence="5">
    <name type="scientific">Thelazia callipaeda</name>
    <name type="common">Oriental eyeworm</name>
    <name type="synonym">Parasitic nematode</name>
    <dbReference type="NCBI Taxonomy" id="103827"/>
    <lineage>
        <taxon>Eukaryota</taxon>
        <taxon>Metazoa</taxon>
        <taxon>Ecdysozoa</taxon>
        <taxon>Nematoda</taxon>
        <taxon>Chromadorea</taxon>
        <taxon>Rhabditida</taxon>
        <taxon>Spirurina</taxon>
        <taxon>Spiruromorpha</taxon>
        <taxon>Thelazioidea</taxon>
        <taxon>Thelaziidae</taxon>
        <taxon>Thelazia</taxon>
    </lineage>
</organism>
<dbReference type="OMA" id="MALFYFM"/>
<dbReference type="GO" id="GO:0005886">
    <property type="term" value="C:plasma membrane"/>
    <property type="evidence" value="ECO:0007669"/>
    <property type="project" value="TreeGrafter"/>
</dbReference>
<reference evidence="5" key="1">
    <citation type="submission" date="2016-04" db="UniProtKB">
        <authorList>
            <consortium name="WormBaseParasite"/>
        </authorList>
    </citation>
    <scope>IDENTIFICATION</scope>
</reference>
<dbReference type="PANTHER" id="PTHR13155">
    <property type="entry name" value="A-KINASE ANCHOR PROTEINS"/>
    <property type="match status" value="1"/>
</dbReference>
<dbReference type="InterPro" id="IPR036305">
    <property type="entry name" value="RGS_sf"/>
</dbReference>
<dbReference type="InterPro" id="IPR052246">
    <property type="entry name" value="Cell_Polariz_PKAAnc"/>
</dbReference>